<gene>
    <name evidence="2" type="ORF">IOQ59_19630</name>
</gene>
<proteinExistence type="predicted"/>
<evidence type="ECO:0000313" key="2">
    <source>
        <dbReference type="EMBL" id="MBE9399478.1"/>
    </source>
</evidence>
<evidence type="ECO:0000313" key="3">
    <source>
        <dbReference type="Proteomes" id="UP000640333"/>
    </source>
</evidence>
<organism evidence="2 3">
    <name type="scientific">Pontibacterium sinense</name>
    <dbReference type="NCBI Taxonomy" id="2781979"/>
    <lineage>
        <taxon>Bacteria</taxon>
        <taxon>Pseudomonadati</taxon>
        <taxon>Pseudomonadota</taxon>
        <taxon>Gammaproteobacteria</taxon>
        <taxon>Oceanospirillales</taxon>
        <taxon>Oceanospirillaceae</taxon>
        <taxon>Pontibacterium</taxon>
    </lineage>
</organism>
<feature type="chain" id="PRO_5035149572" evidence="1">
    <location>
        <begin position="26"/>
        <end position="263"/>
    </location>
</feature>
<keyword evidence="3" id="KW-1185">Reference proteome</keyword>
<sequence>MQNLRSVLITAATASVLLSPSTVIAEELLVGKACPVSYQQENIGILVFSKEWYHSSRDNASYIASDNATGVGLEIHLFANKTGHLTGDNTARCDQYRLLQVRSTTARLFDGESAVQIDIPDEFDNPFYDNAPLEHGYGMHLTPEDDRDKPWSGRPTRASTVAIYDTPYVSDAYGVEGKNINVQFETCVVCEREDRYDTLLACGTWGYTRDYMGGSTGWTEPEFTGVQCNATPSTTFQQALIRSHRVEYAYWLDWRTSSQAVTR</sequence>
<reference evidence="2" key="1">
    <citation type="submission" date="2020-10" db="EMBL/GenBank/DDBJ databases">
        <title>Bacterium isolated from coastal waters sediment.</title>
        <authorList>
            <person name="Chen R.-J."/>
            <person name="Lu D.-C."/>
            <person name="Zhu K.-L."/>
            <person name="Du Z.-J."/>
        </authorList>
    </citation>
    <scope>NUCLEOTIDE SEQUENCE</scope>
    <source>
        <strain evidence="2">N1Y112</strain>
    </source>
</reference>
<name>A0A8J7FND0_9GAMM</name>
<feature type="signal peptide" evidence="1">
    <location>
        <begin position="1"/>
        <end position="25"/>
    </location>
</feature>
<protein>
    <submittedName>
        <fullName evidence="2">Uncharacterized protein</fullName>
    </submittedName>
</protein>
<comment type="caution">
    <text evidence="2">The sequence shown here is derived from an EMBL/GenBank/DDBJ whole genome shotgun (WGS) entry which is preliminary data.</text>
</comment>
<accession>A0A8J7FND0</accession>
<keyword evidence="1" id="KW-0732">Signal</keyword>
<dbReference type="AlphaFoldDB" id="A0A8J7FND0"/>
<dbReference type="EMBL" id="JADEYS010000028">
    <property type="protein sequence ID" value="MBE9399478.1"/>
    <property type="molecule type" value="Genomic_DNA"/>
</dbReference>
<dbReference type="Proteomes" id="UP000640333">
    <property type="component" value="Unassembled WGS sequence"/>
</dbReference>
<dbReference type="RefSeq" id="WP_193955173.1">
    <property type="nucleotide sequence ID" value="NZ_JADEYS010000028.1"/>
</dbReference>
<evidence type="ECO:0000256" key="1">
    <source>
        <dbReference type="SAM" id="SignalP"/>
    </source>
</evidence>